<comment type="caution">
    <text evidence="2">The sequence shown here is derived from an EMBL/GenBank/DDBJ whole genome shotgun (WGS) entry which is preliminary data.</text>
</comment>
<evidence type="ECO:0000313" key="3">
    <source>
        <dbReference type="Proteomes" id="UP000635565"/>
    </source>
</evidence>
<feature type="compositionally biased region" description="Basic and acidic residues" evidence="1">
    <location>
        <begin position="41"/>
        <end position="56"/>
    </location>
</feature>
<organism evidence="2 3">
    <name type="scientific">Dictyobacter formicarum</name>
    <dbReference type="NCBI Taxonomy" id="2778368"/>
    <lineage>
        <taxon>Bacteria</taxon>
        <taxon>Bacillati</taxon>
        <taxon>Chloroflexota</taxon>
        <taxon>Ktedonobacteria</taxon>
        <taxon>Ktedonobacterales</taxon>
        <taxon>Dictyobacteraceae</taxon>
        <taxon>Dictyobacter</taxon>
    </lineage>
</organism>
<keyword evidence="3" id="KW-1185">Reference proteome</keyword>
<evidence type="ECO:0000256" key="1">
    <source>
        <dbReference type="SAM" id="MobiDB-lite"/>
    </source>
</evidence>
<sequence>MLTQLAAVPEVRAAALFNPTGAVAAWKGAETLENLRPSSKSRKEFTRQKEETGTHEQKFFSTFYPTQRPSKTGIAREPTNPPIPTYGAGWRLVVLLEGEAARKGLEQLRQHLERDWQEFVGLLSQE</sequence>
<proteinExistence type="predicted"/>
<reference evidence="2 3" key="1">
    <citation type="journal article" date="2021" name="Int. J. Syst. Evol. Microbiol.">
        <title>Reticulibacter mediterranei gen. nov., sp. nov., within the new family Reticulibacteraceae fam. nov., and Ktedonospora formicarum gen. nov., sp. nov., Ktedonobacter robiniae sp. nov., Dictyobacter formicarum sp. nov. and Dictyobacter arantiisoli sp. nov., belonging to the class Ktedonobacteria.</title>
        <authorList>
            <person name="Yabe S."/>
            <person name="Zheng Y."/>
            <person name="Wang C.M."/>
            <person name="Sakai Y."/>
            <person name="Abe K."/>
            <person name="Yokota A."/>
            <person name="Donadio S."/>
            <person name="Cavaletti L."/>
            <person name="Monciardini P."/>
        </authorList>
    </citation>
    <scope>NUCLEOTIDE SEQUENCE [LARGE SCALE GENOMIC DNA]</scope>
    <source>
        <strain evidence="2 3">SOSP1-9</strain>
    </source>
</reference>
<name>A0ABQ3VUM0_9CHLR</name>
<gene>
    <name evidence="2" type="ORF">KSZ_74570</name>
</gene>
<dbReference type="RefSeq" id="WP_201366987.1">
    <property type="nucleotide sequence ID" value="NZ_BNJJ01000037.1"/>
</dbReference>
<accession>A0ABQ3VUM0</accession>
<protein>
    <submittedName>
        <fullName evidence="2">Uncharacterized protein</fullName>
    </submittedName>
</protein>
<evidence type="ECO:0000313" key="2">
    <source>
        <dbReference type="EMBL" id="GHO89451.1"/>
    </source>
</evidence>
<dbReference type="Proteomes" id="UP000635565">
    <property type="component" value="Unassembled WGS sequence"/>
</dbReference>
<feature type="region of interest" description="Disordered" evidence="1">
    <location>
        <begin position="37"/>
        <end position="56"/>
    </location>
</feature>
<dbReference type="EMBL" id="BNJJ01000037">
    <property type="protein sequence ID" value="GHO89451.1"/>
    <property type="molecule type" value="Genomic_DNA"/>
</dbReference>